<keyword evidence="1" id="KW-0723">Serine/threonine-protein kinase</keyword>
<dbReference type="Pfam" id="PF00069">
    <property type="entry name" value="Pkinase"/>
    <property type="match status" value="1"/>
</dbReference>
<gene>
    <name evidence="7" type="ORF">NEMVEDRAFT_v1g27015</name>
</gene>
<dbReference type="GO" id="GO:0005737">
    <property type="term" value="C:cytoplasm"/>
    <property type="evidence" value="ECO:0000318"/>
    <property type="project" value="GO_Central"/>
</dbReference>
<feature type="non-terminal residue" evidence="7">
    <location>
        <position position="189"/>
    </location>
</feature>
<dbReference type="PANTHER" id="PTHR24346">
    <property type="entry name" value="MAP/MICROTUBULE AFFINITY-REGULATING KINASE"/>
    <property type="match status" value="1"/>
</dbReference>
<reference evidence="7 8" key="1">
    <citation type="journal article" date="2007" name="Science">
        <title>Sea anemone genome reveals ancestral eumetazoan gene repertoire and genomic organization.</title>
        <authorList>
            <person name="Putnam N.H."/>
            <person name="Srivastava M."/>
            <person name="Hellsten U."/>
            <person name="Dirks B."/>
            <person name="Chapman J."/>
            <person name="Salamov A."/>
            <person name="Terry A."/>
            <person name="Shapiro H."/>
            <person name="Lindquist E."/>
            <person name="Kapitonov V.V."/>
            <person name="Jurka J."/>
            <person name="Genikhovich G."/>
            <person name="Grigoriev I.V."/>
            <person name="Lucas S.M."/>
            <person name="Steele R.E."/>
            <person name="Finnerty J.R."/>
            <person name="Technau U."/>
            <person name="Martindale M.Q."/>
            <person name="Rokhsar D.S."/>
        </authorList>
    </citation>
    <scope>NUCLEOTIDE SEQUENCE [LARGE SCALE GENOMIC DNA]</scope>
    <source>
        <strain evidence="8">CH2 X CH6</strain>
    </source>
</reference>
<dbReference type="SMART" id="SM00220">
    <property type="entry name" value="S_TKc"/>
    <property type="match status" value="1"/>
</dbReference>
<evidence type="ECO:0000256" key="5">
    <source>
        <dbReference type="ARBA" id="ARBA00022840"/>
    </source>
</evidence>
<dbReference type="GO" id="GO:0000226">
    <property type="term" value="P:microtubule cytoskeleton organization"/>
    <property type="evidence" value="ECO:0000318"/>
    <property type="project" value="GO_Central"/>
</dbReference>
<keyword evidence="4" id="KW-0418">Kinase</keyword>
<dbReference type="InterPro" id="IPR011009">
    <property type="entry name" value="Kinase-like_dom_sf"/>
</dbReference>
<evidence type="ECO:0000259" key="6">
    <source>
        <dbReference type="PROSITE" id="PS50011"/>
    </source>
</evidence>
<dbReference type="SUPFAM" id="SSF56112">
    <property type="entry name" value="Protein kinase-like (PK-like)"/>
    <property type="match status" value="1"/>
</dbReference>
<accession>A7S4M4</accession>
<evidence type="ECO:0000256" key="1">
    <source>
        <dbReference type="ARBA" id="ARBA00022527"/>
    </source>
</evidence>
<keyword evidence="5" id="KW-0067">ATP-binding</keyword>
<feature type="domain" description="Protein kinase" evidence="6">
    <location>
        <begin position="8"/>
        <end position="189"/>
    </location>
</feature>
<dbReference type="PROSITE" id="PS00108">
    <property type="entry name" value="PROTEIN_KINASE_ST"/>
    <property type="match status" value="1"/>
</dbReference>
<dbReference type="PhylomeDB" id="A7S4M4"/>
<dbReference type="EMBL" id="DS469579">
    <property type="protein sequence ID" value="EDO41348.1"/>
    <property type="molecule type" value="Genomic_DNA"/>
</dbReference>
<dbReference type="InParanoid" id="A7S4M4"/>
<name>A7S4M4_NEMVE</name>
<dbReference type="KEGG" id="nve:5513082"/>
<keyword evidence="3" id="KW-0547">Nucleotide-binding</keyword>
<evidence type="ECO:0000256" key="4">
    <source>
        <dbReference type="ARBA" id="ARBA00022777"/>
    </source>
</evidence>
<dbReference type="InterPro" id="IPR008271">
    <property type="entry name" value="Ser/Thr_kinase_AS"/>
</dbReference>
<sequence>ECERRGYKLSKTILGSGAYAKVKLAYVSEPKREKDKRLADDLDSKGHNMVAIKVVSKKQAPTEYLQKFMPREIDALNATCRHHNVIQLYETFHTCHKIFLVMEYAAKGDLLDYINSRCRRCVGIGEDLAKNFFRQLTEGIMHCHKRNVVHRDLKCENVLLDDNNVIKISDFGFATRYPSNKLLETFCGS</sequence>
<evidence type="ECO:0000256" key="2">
    <source>
        <dbReference type="ARBA" id="ARBA00022679"/>
    </source>
</evidence>
<dbReference type="GO" id="GO:0050321">
    <property type="term" value="F:tau-protein kinase activity"/>
    <property type="evidence" value="ECO:0000318"/>
    <property type="project" value="GO_Central"/>
</dbReference>
<proteinExistence type="predicted"/>
<evidence type="ECO:0000256" key="3">
    <source>
        <dbReference type="ARBA" id="ARBA00022741"/>
    </source>
</evidence>
<dbReference type="Proteomes" id="UP000001593">
    <property type="component" value="Unassembled WGS sequence"/>
</dbReference>
<evidence type="ECO:0000313" key="8">
    <source>
        <dbReference type="Proteomes" id="UP000001593"/>
    </source>
</evidence>
<dbReference type="GO" id="GO:0005524">
    <property type="term" value="F:ATP binding"/>
    <property type="evidence" value="ECO:0007669"/>
    <property type="project" value="UniProtKB-KW"/>
</dbReference>
<dbReference type="HOGENOM" id="CLU_000288_63_0_1"/>
<organism evidence="7 8">
    <name type="scientific">Nematostella vectensis</name>
    <name type="common">Starlet sea anemone</name>
    <dbReference type="NCBI Taxonomy" id="45351"/>
    <lineage>
        <taxon>Eukaryota</taxon>
        <taxon>Metazoa</taxon>
        <taxon>Cnidaria</taxon>
        <taxon>Anthozoa</taxon>
        <taxon>Hexacorallia</taxon>
        <taxon>Actiniaria</taxon>
        <taxon>Edwardsiidae</taxon>
        <taxon>Nematostella</taxon>
    </lineage>
</organism>
<dbReference type="Gene3D" id="1.10.510.10">
    <property type="entry name" value="Transferase(Phosphotransferase) domain 1"/>
    <property type="match status" value="1"/>
</dbReference>
<dbReference type="InterPro" id="IPR000719">
    <property type="entry name" value="Prot_kinase_dom"/>
</dbReference>
<protein>
    <recommendedName>
        <fullName evidence="6">Protein kinase domain-containing protein</fullName>
    </recommendedName>
</protein>
<keyword evidence="2" id="KW-0808">Transferase</keyword>
<dbReference type="AlphaFoldDB" id="A7S4M4"/>
<evidence type="ECO:0000313" key="7">
    <source>
        <dbReference type="EMBL" id="EDO41348.1"/>
    </source>
</evidence>
<dbReference type="OrthoDB" id="5984109at2759"/>
<dbReference type="GO" id="GO:0035556">
    <property type="term" value="P:intracellular signal transduction"/>
    <property type="evidence" value="ECO:0000318"/>
    <property type="project" value="GO_Central"/>
</dbReference>
<dbReference type="PANTHER" id="PTHR24346:SF82">
    <property type="entry name" value="KP78A-RELATED"/>
    <property type="match status" value="1"/>
</dbReference>
<dbReference type="STRING" id="45351.A7S4M4"/>
<dbReference type="OMA" id="IMENECI"/>
<feature type="non-terminal residue" evidence="7">
    <location>
        <position position="1"/>
    </location>
</feature>
<dbReference type="eggNOG" id="KOG0583">
    <property type="taxonomic scope" value="Eukaryota"/>
</dbReference>
<keyword evidence="8" id="KW-1185">Reference proteome</keyword>
<dbReference type="PROSITE" id="PS50011">
    <property type="entry name" value="PROTEIN_KINASE_DOM"/>
    <property type="match status" value="1"/>
</dbReference>